<feature type="region of interest" description="Disordered" evidence="1">
    <location>
        <begin position="24"/>
        <end position="88"/>
    </location>
</feature>
<comment type="caution">
    <text evidence="2">The sequence shown here is derived from an EMBL/GenBank/DDBJ whole genome shotgun (WGS) entry which is preliminary data.</text>
</comment>
<sequence length="650" mass="70134">MQQAANGEPTNALETADAALSFADAMRQLHQEDTKQQAYSLGGAGSDGGKVAAQPAEKVGTSPSAEDGKVCAEEQPEGCAGSDTLDDDGTAVTLEIGRGYDTHEQNRQNSDLDQLNLSGWTHDDSFSLTNESADLCEDLDSEPANDTMGKLTFESFDSVNDTQQSADILNGLDESAGIHPWSPPRSRGADAAARARHLPRTTVDKELDNFHLPLPSAQLGVPSLESPHSSSVFISTSDPHDMWHCKGHQSPAPVLSESRDAGAITLFKRKHLDSKSRNAARPLSELAREVLSVFAAERTVKESEDSLEDSAFASSAIVIYDIARSGTPHSDFLTLIPPSVDNADLSAVTPSSRSWALALVDFDESSSATVQICSAAASLSTETHSRLRDVLISAAPEQVATAMRSVPLEKYTASPLPDVLDRHADDPEDFVKCIALAICFLTGVNAPRSIFLRVWIGAVSAITFVSSGFLDYCPTIELPEVPAVKMEVKVAQGQTLQSISDSLFSIFTAQAQFLRAQVRALSDLKNHLQLVLQCVASCMSATDSLSIMQKLDEKLTGQLNYVGAAVDEIGTGGETDRLCEGMPNEFRSGIATFRRCMENSRSLHKLDMWASMSPEKADSELQAVTMRYCAMRKEFEEILKEGLKLVGEEQ</sequence>
<name>A0A2S6CMI0_9PEZI</name>
<gene>
    <name evidence="2" type="ORF">CBER1_11960</name>
</gene>
<accession>A0A2S6CMI0</accession>
<dbReference type="AlphaFoldDB" id="A0A2S6CMI0"/>
<keyword evidence="3" id="KW-1185">Reference proteome</keyword>
<evidence type="ECO:0000313" key="2">
    <source>
        <dbReference type="EMBL" id="PPJ60935.1"/>
    </source>
</evidence>
<proteinExistence type="predicted"/>
<protein>
    <submittedName>
        <fullName evidence="2">Uncharacterized protein</fullName>
    </submittedName>
</protein>
<organism evidence="2 3">
    <name type="scientific">Cercospora berteroae</name>
    <dbReference type="NCBI Taxonomy" id="357750"/>
    <lineage>
        <taxon>Eukaryota</taxon>
        <taxon>Fungi</taxon>
        <taxon>Dikarya</taxon>
        <taxon>Ascomycota</taxon>
        <taxon>Pezizomycotina</taxon>
        <taxon>Dothideomycetes</taxon>
        <taxon>Dothideomycetidae</taxon>
        <taxon>Mycosphaerellales</taxon>
        <taxon>Mycosphaerellaceae</taxon>
        <taxon>Cercospora</taxon>
    </lineage>
</organism>
<reference evidence="3" key="1">
    <citation type="journal article" date="2017" name="bioRxiv">
        <title>Conservation of a gene cluster reveals novel cercosporin biosynthetic mechanisms and extends production to the genus Colletotrichum.</title>
        <authorList>
            <person name="de Jonge R."/>
            <person name="Ebert M.K."/>
            <person name="Huitt-Roehl C.R."/>
            <person name="Pal P."/>
            <person name="Suttle J.C."/>
            <person name="Spanner R.E."/>
            <person name="Neubauer J.D."/>
            <person name="Jurick W.M.II."/>
            <person name="Stott K.A."/>
            <person name="Secor G.A."/>
            <person name="Thomma B.P.H.J."/>
            <person name="Van de Peer Y."/>
            <person name="Townsend C.A."/>
            <person name="Bolton M.D."/>
        </authorList>
    </citation>
    <scope>NUCLEOTIDE SEQUENCE [LARGE SCALE GENOMIC DNA]</scope>
    <source>
        <strain evidence="3">CBS538.71</strain>
    </source>
</reference>
<dbReference type="EMBL" id="PNEN01000175">
    <property type="protein sequence ID" value="PPJ60935.1"/>
    <property type="molecule type" value="Genomic_DNA"/>
</dbReference>
<evidence type="ECO:0000313" key="3">
    <source>
        <dbReference type="Proteomes" id="UP000237631"/>
    </source>
</evidence>
<dbReference type="Proteomes" id="UP000237631">
    <property type="component" value="Unassembled WGS sequence"/>
</dbReference>
<evidence type="ECO:0000256" key="1">
    <source>
        <dbReference type="SAM" id="MobiDB-lite"/>
    </source>
</evidence>
<dbReference type="OrthoDB" id="10615266at2759"/>